<accession>A0ABQ8G0E9</accession>
<organism evidence="1 2">
    <name type="scientific">Macrophomina phaseolina</name>
    <dbReference type="NCBI Taxonomy" id="35725"/>
    <lineage>
        <taxon>Eukaryota</taxon>
        <taxon>Fungi</taxon>
        <taxon>Dikarya</taxon>
        <taxon>Ascomycota</taxon>
        <taxon>Pezizomycotina</taxon>
        <taxon>Dothideomycetes</taxon>
        <taxon>Dothideomycetes incertae sedis</taxon>
        <taxon>Botryosphaeriales</taxon>
        <taxon>Botryosphaeriaceae</taxon>
        <taxon>Macrophomina</taxon>
    </lineage>
</organism>
<keyword evidence="2" id="KW-1185">Reference proteome</keyword>
<sequence>MTYRTAAHSCAFSSCVQAMTTGEEEELTPANPTAVALHERAKAVATGIVGRRTTPKPDTAADIVNHKVMPARVGITVDTPGTIVRSGPPAVGRQAVDHVHGVVLILAAGGKIAVGPAPLDKLQPAVFAGGGLVEVGSTHGDAKWRQEEVKQTRNGRRGCLSFLNTA</sequence>
<dbReference type="EMBL" id="JAGTJR010000030">
    <property type="protein sequence ID" value="KAH7039101.1"/>
    <property type="molecule type" value="Genomic_DNA"/>
</dbReference>
<evidence type="ECO:0000313" key="1">
    <source>
        <dbReference type="EMBL" id="KAH7039101.1"/>
    </source>
</evidence>
<dbReference type="Proteomes" id="UP000774617">
    <property type="component" value="Unassembled WGS sequence"/>
</dbReference>
<comment type="caution">
    <text evidence="1">The sequence shown here is derived from an EMBL/GenBank/DDBJ whole genome shotgun (WGS) entry which is preliminary data.</text>
</comment>
<protein>
    <submittedName>
        <fullName evidence="1">Uncharacterized protein</fullName>
    </submittedName>
</protein>
<proteinExistence type="predicted"/>
<name>A0ABQ8G0E9_9PEZI</name>
<dbReference type="PROSITE" id="PS51257">
    <property type="entry name" value="PROKAR_LIPOPROTEIN"/>
    <property type="match status" value="1"/>
</dbReference>
<reference evidence="1 2" key="1">
    <citation type="journal article" date="2021" name="Nat. Commun.">
        <title>Genetic determinants of endophytism in the Arabidopsis root mycobiome.</title>
        <authorList>
            <person name="Mesny F."/>
            <person name="Miyauchi S."/>
            <person name="Thiergart T."/>
            <person name="Pickel B."/>
            <person name="Atanasova L."/>
            <person name="Karlsson M."/>
            <person name="Huettel B."/>
            <person name="Barry K.W."/>
            <person name="Haridas S."/>
            <person name="Chen C."/>
            <person name="Bauer D."/>
            <person name="Andreopoulos W."/>
            <person name="Pangilinan J."/>
            <person name="LaButti K."/>
            <person name="Riley R."/>
            <person name="Lipzen A."/>
            <person name="Clum A."/>
            <person name="Drula E."/>
            <person name="Henrissat B."/>
            <person name="Kohler A."/>
            <person name="Grigoriev I.V."/>
            <person name="Martin F.M."/>
            <person name="Hacquard S."/>
        </authorList>
    </citation>
    <scope>NUCLEOTIDE SEQUENCE [LARGE SCALE GENOMIC DNA]</scope>
    <source>
        <strain evidence="1 2">MPI-SDFR-AT-0080</strain>
    </source>
</reference>
<evidence type="ECO:0000313" key="2">
    <source>
        <dbReference type="Proteomes" id="UP000774617"/>
    </source>
</evidence>
<gene>
    <name evidence="1" type="ORF">B0J12DRAFT_247281</name>
</gene>